<dbReference type="InterPro" id="IPR010982">
    <property type="entry name" value="Lambda_DNA-bd_dom_sf"/>
</dbReference>
<dbReference type="Gene3D" id="1.10.260.40">
    <property type="entry name" value="lambda repressor-like DNA-binding domains"/>
    <property type="match status" value="1"/>
</dbReference>
<evidence type="ECO:0000256" key="1">
    <source>
        <dbReference type="ARBA" id="ARBA00022491"/>
    </source>
</evidence>
<evidence type="ECO:0000313" key="7">
    <source>
        <dbReference type="EMBL" id="MFB5760049.1"/>
    </source>
</evidence>
<keyword evidence="2" id="KW-0805">Transcription regulation</keyword>
<evidence type="ECO:0000256" key="3">
    <source>
        <dbReference type="ARBA" id="ARBA00023125"/>
    </source>
</evidence>
<dbReference type="RefSeq" id="WP_375519215.1">
    <property type="nucleotide sequence ID" value="NZ_JBHIRY010000004.1"/>
</dbReference>
<dbReference type="CDD" id="cd01392">
    <property type="entry name" value="HTH_LacI"/>
    <property type="match status" value="1"/>
</dbReference>
<evidence type="ECO:0000313" key="8">
    <source>
        <dbReference type="Proteomes" id="UP001580430"/>
    </source>
</evidence>
<dbReference type="EMBL" id="JBHIRY010000004">
    <property type="protein sequence ID" value="MFB5760049.1"/>
    <property type="molecule type" value="Genomic_DNA"/>
</dbReference>
<keyword evidence="8" id="KW-1185">Reference proteome</keyword>
<dbReference type="InterPro" id="IPR046335">
    <property type="entry name" value="LacI/GalR-like_sensor"/>
</dbReference>
<dbReference type="PROSITE" id="PS00356">
    <property type="entry name" value="HTH_LACI_1"/>
    <property type="match status" value="1"/>
</dbReference>
<feature type="domain" description="HTH lacI-type" evidence="5">
    <location>
        <begin position="4"/>
        <end position="59"/>
    </location>
</feature>
<dbReference type="InterPro" id="IPR000843">
    <property type="entry name" value="HTH_LacI"/>
</dbReference>
<dbReference type="Proteomes" id="UP001580430">
    <property type="component" value="Unassembled WGS sequence"/>
</dbReference>
<evidence type="ECO:0000259" key="6">
    <source>
        <dbReference type="PROSITE" id="PS50943"/>
    </source>
</evidence>
<dbReference type="InterPro" id="IPR001387">
    <property type="entry name" value="Cro/C1-type_HTH"/>
</dbReference>
<dbReference type="CDD" id="cd19977">
    <property type="entry name" value="PBP1_EndR-like"/>
    <property type="match status" value="1"/>
</dbReference>
<keyword evidence="3 7" id="KW-0238">DNA-binding</keyword>
<dbReference type="SUPFAM" id="SSF53822">
    <property type="entry name" value="Periplasmic binding protein-like I"/>
    <property type="match status" value="1"/>
</dbReference>
<dbReference type="PANTHER" id="PTHR30146:SF148">
    <property type="entry name" value="HTH-TYPE TRANSCRIPTIONAL REPRESSOR PURR-RELATED"/>
    <property type="match status" value="1"/>
</dbReference>
<dbReference type="Gene3D" id="3.40.50.2300">
    <property type="match status" value="2"/>
</dbReference>
<dbReference type="Pfam" id="PF13377">
    <property type="entry name" value="Peripla_BP_3"/>
    <property type="match status" value="1"/>
</dbReference>
<reference evidence="7 8" key="1">
    <citation type="submission" date="2024-09" db="EMBL/GenBank/DDBJ databases">
        <title>Paenibacillus zeirhizospherea sp. nov., isolated from surface of the maize (Zea mays) roots in a horticulture field, Hungary.</title>
        <authorList>
            <person name="Marton D."/>
            <person name="Farkas M."/>
            <person name="Bedics A."/>
            <person name="Toth E."/>
            <person name="Tancsics A."/>
            <person name="Boka K."/>
            <person name="Marati G."/>
            <person name="Kriszt B."/>
            <person name="Cserhati M."/>
        </authorList>
    </citation>
    <scope>NUCLEOTIDE SEQUENCE [LARGE SCALE GENOMIC DNA]</scope>
    <source>
        <strain evidence="7 8">JCM 18446</strain>
    </source>
</reference>
<keyword evidence="1" id="KW-0678">Repressor</keyword>
<protein>
    <submittedName>
        <fullName evidence="7">LacI family DNA-binding transcriptional regulator</fullName>
    </submittedName>
</protein>
<name>A0ABV5BXP6_9BACL</name>
<dbReference type="PRINTS" id="PR00036">
    <property type="entry name" value="HTHLACI"/>
</dbReference>
<accession>A0ABV5BXP6</accession>
<dbReference type="InterPro" id="IPR028082">
    <property type="entry name" value="Peripla_BP_I"/>
</dbReference>
<dbReference type="GO" id="GO:0003677">
    <property type="term" value="F:DNA binding"/>
    <property type="evidence" value="ECO:0007669"/>
    <property type="project" value="UniProtKB-KW"/>
</dbReference>
<proteinExistence type="predicted"/>
<dbReference type="SMART" id="SM00354">
    <property type="entry name" value="HTH_LACI"/>
    <property type="match status" value="1"/>
</dbReference>
<dbReference type="SUPFAM" id="SSF47413">
    <property type="entry name" value="lambda repressor-like DNA-binding domains"/>
    <property type="match status" value="1"/>
</dbReference>
<dbReference type="PANTHER" id="PTHR30146">
    <property type="entry name" value="LACI-RELATED TRANSCRIPTIONAL REPRESSOR"/>
    <property type="match status" value="1"/>
</dbReference>
<evidence type="ECO:0000256" key="2">
    <source>
        <dbReference type="ARBA" id="ARBA00023015"/>
    </source>
</evidence>
<dbReference type="Pfam" id="PF00356">
    <property type="entry name" value="LacI"/>
    <property type="match status" value="1"/>
</dbReference>
<keyword evidence="4" id="KW-0804">Transcription</keyword>
<sequence length="347" mass="38655">MKKLTIADVAREAGVSKSTVSQFLNKRYKYMSDETKARIEQVIKELNYQPNGLARSLKHNRTYMAGVIVGNLEYTLSIQSIRAIENELQQSGIQVIICNADENPDKENRHIDMLLARKVDGLIIFPTGQNAAVYNRLVEEKFPLVFLDRLVEGVNTQSLLLDNEMAVKIGIQELNEHGHTRIALLTLPIGEHRITPRVERVSGYKKGMEEQGLPLRQEYMHSVPREEIYATLDGLFALEEPPTALLAGNDIVLAEMLQFVNARGLRIPEDVSIVGIDDAQFAHIYNPAITTIRQPAADIGRQAARALMSSIEEKGSAVPIIYRFVPTLVHGKSVQSLKGSEGYAKGV</sequence>
<comment type="caution">
    <text evidence="7">The sequence shown here is derived from an EMBL/GenBank/DDBJ whole genome shotgun (WGS) entry which is preliminary data.</text>
</comment>
<feature type="domain" description="HTH cro/C1-type" evidence="6">
    <location>
        <begin position="2"/>
        <end position="49"/>
    </location>
</feature>
<evidence type="ECO:0000259" key="5">
    <source>
        <dbReference type="PROSITE" id="PS50932"/>
    </source>
</evidence>
<dbReference type="PROSITE" id="PS50943">
    <property type="entry name" value="HTH_CROC1"/>
    <property type="match status" value="1"/>
</dbReference>
<gene>
    <name evidence="7" type="ORF">ACE5LO_06545</name>
</gene>
<organism evidence="7 8">
    <name type="scientific">Paenibacillus medicaginis</name>
    <dbReference type="NCBI Taxonomy" id="1470560"/>
    <lineage>
        <taxon>Bacteria</taxon>
        <taxon>Bacillati</taxon>
        <taxon>Bacillota</taxon>
        <taxon>Bacilli</taxon>
        <taxon>Bacillales</taxon>
        <taxon>Paenibacillaceae</taxon>
        <taxon>Paenibacillus</taxon>
    </lineage>
</organism>
<dbReference type="PROSITE" id="PS50932">
    <property type="entry name" value="HTH_LACI_2"/>
    <property type="match status" value="1"/>
</dbReference>
<evidence type="ECO:0000256" key="4">
    <source>
        <dbReference type="ARBA" id="ARBA00023163"/>
    </source>
</evidence>